<evidence type="ECO:0000313" key="2">
    <source>
        <dbReference type="EMBL" id="SFK89377.1"/>
    </source>
</evidence>
<protein>
    <recommendedName>
        <fullName evidence="1">DUF8124 domain-containing protein</fullName>
    </recommendedName>
</protein>
<feature type="domain" description="DUF8124" evidence="1">
    <location>
        <begin position="2"/>
        <end position="89"/>
    </location>
</feature>
<evidence type="ECO:0000259" key="1">
    <source>
        <dbReference type="Pfam" id="PF26445"/>
    </source>
</evidence>
<organism evidence="2 3">
    <name type="scientific">Halogranum rubrum</name>
    <dbReference type="NCBI Taxonomy" id="553466"/>
    <lineage>
        <taxon>Archaea</taxon>
        <taxon>Methanobacteriati</taxon>
        <taxon>Methanobacteriota</taxon>
        <taxon>Stenosarchaea group</taxon>
        <taxon>Halobacteria</taxon>
        <taxon>Halobacteriales</taxon>
        <taxon>Haloferacaceae</taxon>
    </lineage>
</organism>
<reference evidence="3" key="1">
    <citation type="submission" date="2016-10" db="EMBL/GenBank/DDBJ databases">
        <authorList>
            <person name="Varghese N."/>
            <person name="Submissions S."/>
        </authorList>
    </citation>
    <scope>NUCLEOTIDE SEQUENCE [LARGE SCALE GENOMIC DNA]</scope>
    <source>
        <strain evidence="3">CGMCC 1.7738</strain>
    </source>
</reference>
<dbReference type="Proteomes" id="UP000199607">
    <property type="component" value="Unassembled WGS sequence"/>
</dbReference>
<dbReference type="RefSeq" id="WP_089868210.1">
    <property type="nucleotide sequence ID" value="NZ_FOTC01000001.1"/>
</dbReference>
<dbReference type="InterPro" id="IPR058437">
    <property type="entry name" value="DUF8124"/>
</dbReference>
<accession>A0A1I4DAH6</accession>
<dbReference type="STRING" id="553466.SAMN04487950_1699"/>
<sequence length="93" mass="9915">MSTDTFGVGIGVTETDLQFLVQVPSDIDSGWTNPEEFQRLVEAAVWEQLDQQAVLQQIASTTAAGETVRLGTVTLEPDGTVVDHSLAAPEGVE</sequence>
<dbReference type="EMBL" id="FOTC01000001">
    <property type="protein sequence ID" value="SFK89377.1"/>
    <property type="molecule type" value="Genomic_DNA"/>
</dbReference>
<dbReference type="Pfam" id="PF26445">
    <property type="entry name" value="DUF8124"/>
    <property type="match status" value="1"/>
</dbReference>
<name>A0A1I4DAH6_9EURY</name>
<gene>
    <name evidence="2" type="ORF">SAMN04487950_1699</name>
</gene>
<proteinExistence type="predicted"/>
<keyword evidence="3" id="KW-1185">Reference proteome</keyword>
<dbReference type="AlphaFoldDB" id="A0A1I4DAH6"/>
<evidence type="ECO:0000313" key="3">
    <source>
        <dbReference type="Proteomes" id="UP000199607"/>
    </source>
</evidence>